<dbReference type="AlphaFoldDB" id="A0A2N5D8G0"/>
<keyword evidence="2" id="KW-1185">Reference proteome</keyword>
<name>A0A2N5D8G0_9CAUL</name>
<dbReference type="Pfam" id="PF10990">
    <property type="entry name" value="DUF2809"/>
    <property type="match status" value="1"/>
</dbReference>
<gene>
    <name evidence="1" type="ORF">SGCZBJ_18480</name>
</gene>
<organism evidence="1 2">
    <name type="scientific">Caulobacter zeae</name>
    <dbReference type="NCBI Taxonomy" id="2055137"/>
    <lineage>
        <taxon>Bacteria</taxon>
        <taxon>Pseudomonadati</taxon>
        <taxon>Pseudomonadota</taxon>
        <taxon>Alphaproteobacteria</taxon>
        <taxon>Caulobacterales</taxon>
        <taxon>Caulobacteraceae</taxon>
        <taxon>Caulobacter</taxon>
    </lineage>
</organism>
<sequence>MRIRLGHLAAAAILFVVEVVIALFVRDGFVRPYLGDVLATALVYFAVRAVTPLGRAGAAATALGLGAIIELGQLLNVLELAGLGGSRVARVVFGGVFDVKDLACYAVGVGLAVLLDRRRQGGAVAA</sequence>
<evidence type="ECO:0000313" key="1">
    <source>
        <dbReference type="EMBL" id="PLR22330.1"/>
    </source>
</evidence>
<proteinExistence type="predicted"/>
<reference evidence="1 2" key="1">
    <citation type="submission" date="2017-12" db="EMBL/GenBank/DDBJ databases">
        <title>The genome sequence of Caulobacter sp. 410.</title>
        <authorList>
            <person name="Gao J."/>
            <person name="Mao X."/>
            <person name="Sun J."/>
        </authorList>
    </citation>
    <scope>NUCLEOTIDE SEQUENCE [LARGE SCALE GENOMIC DNA]</scope>
    <source>
        <strain evidence="1 2">410</strain>
    </source>
</reference>
<protein>
    <submittedName>
        <fullName evidence="1">DUF2809 domain-containing protein</fullName>
    </submittedName>
</protein>
<dbReference type="EMBL" id="PJRS01000039">
    <property type="protein sequence ID" value="PLR22330.1"/>
    <property type="molecule type" value="Genomic_DNA"/>
</dbReference>
<dbReference type="RefSeq" id="WP_101719422.1">
    <property type="nucleotide sequence ID" value="NZ_PJRS01000039.1"/>
</dbReference>
<dbReference type="InterPro" id="IPR021257">
    <property type="entry name" value="DUF2809"/>
</dbReference>
<comment type="caution">
    <text evidence="1">The sequence shown here is derived from an EMBL/GenBank/DDBJ whole genome shotgun (WGS) entry which is preliminary data.</text>
</comment>
<dbReference type="OrthoDB" id="5360192at2"/>
<dbReference type="Proteomes" id="UP000234479">
    <property type="component" value="Unassembled WGS sequence"/>
</dbReference>
<evidence type="ECO:0000313" key="2">
    <source>
        <dbReference type="Proteomes" id="UP000234479"/>
    </source>
</evidence>
<accession>A0A2N5D8G0</accession>